<keyword evidence="1" id="KW-0472">Membrane</keyword>
<gene>
    <name evidence="2" type="ORF">TSPI_07736</name>
</gene>
<keyword evidence="1" id="KW-0812">Transmembrane</keyword>
<keyword evidence="1" id="KW-1133">Transmembrane helix</keyword>
<feature type="transmembrane region" description="Helical" evidence="1">
    <location>
        <begin position="169"/>
        <end position="193"/>
    </location>
</feature>
<dbReference type="Proteomes" id="UP001558632">
    <property type="component" value="Unassembled WGS sequence"/>
</dbReference>
<organism evidence="2 3">
    <name type="scientific">Trichinella spiralis</name>
    <name type="common">Trichina worm</name>
    <dbReference type="NCBI Taxonomy" id="6334"/>
    <lineage>
        <taxon>Eukaryota</taxon>
        <taxon>Metazoa</taxon>
        <taxon>Ecdysozoa</taxon>
        <taxon>Nematoda</taxon>
        <taxon>Enoplea</taxon>
        <taxon>Dorylaimia</taxon>
        <taxon>Trichinellida</taxon>
        <taxon>Trichinellidae</taxon>
        <taxon>Trichinella</taxon>
    </lineage>
</organism>
<dbReference type="EMBL" id="JBEUSY010000263">
    <property type="protein sequence ID" value="KAL1239883.1"/>
    <property type="molecule type" value="Genomic_DNA"/>
</dbReference>
<evidence type="ECO:0000313" key="2">
    <source>
        <dbReference type="EMBL" id="KAL1239883.1"/>
    </source>
</evidence>
<comment type="caution">
    <text evidence="2">The sequence shown here is derived from an EMBL/GenBank/DDBJ whole genome shotgun (WGS) entry which is preliminary data.</text>
</comment>
<protein>
    <submittedName>
        <fullName evidence="2">DNA cross-link repair 1A protein</fullName>
    </submittedName>
</protein>
<reference evidence="2 3" key="1">
    <citation type="submission" date="2024-07" db="EMBL/GenBank/DDBJ databases">
        <title>Enhanced genomic and transcriptomic resources for Trichinella pseudospiralis and T. spiralis underpin the discovery of pronounced molecular differences between stages and species.</title>
        <authorList>
            <person name="Pasi K.K."/>
            <person name="La Rosa G."/>
            <person name="Gomez-Morales M.A."/>
            <person name="Tosini F."/>
            <person name="Sumanam S."/>
            <person name="Young N.D."/>
            <person name="Chang B.C."/>
            <person name="Robin G.B."/>
        </authorList>
    </citation>
    <scope>NUCLEOTIDE SEQUENCE [LARGE SCALE GENOMIC DNA]</scope>
    <source>
        <strain evidence="2">ISS534</strain>
    </source>
</reference>
<keyword evidence="3" id="KW-1185">Reference proteome</keyword>
<evidence type="ECO:0000313" key="3">
    <source>
        <dbReference type="Proteomes" id="UP001558632"/>
    </source>
</evidence>
<sequence>MTAIYYWKTVHAIADNLQTNRPHPQGQMNQAPANLEASVRRRFPFVPVFRAVWRKFHFLVSLTGRVVKKKLHSQTSRINAFFPDGVKDHRNTRFVSVVNSSTQRATVSVSNDPVNPFWTIDQQQSRLVAVDTKTRLVHKISNKQTYTHTHTHTTYTNEEDEIGGINICAAYIAAVLVIRLSCFSFSMLVLFYMTR</sequence>
<accession>A0ABR3KJ16</accession>
<evidence type="ECO:0000256" key="1">
    <source>
        <dbReference type="SAM" id="Phobius"/>
    </source>
</evidence>
<name>A0ABR3KJ16_TRISP</name>
<proteinExistence type="predicted"/>